<name>A0ACC0UI67_9AGAM</name>
<dbReference type="Proteomes" id="UP001207468">
    <property type="component" value="Unassembled WGS sequence"/>
</dbReference>
<proteinExistence type="predicted"/>
<reference evidence="1" key="1">
    <citation type="submission" date="2021-03" db="EMBL/GenBank/DDBJ databases">
        <title>Evolutionary priming and transition to the ectomycorrhizal habit in an iconic lineage of mushroom-forming fungi: is preadaptation a requirement?</title>
        <authorList>
            <consortium name="DOE Joint Genome Institute"/>
            <person name="Looney B.P."/>
            <person name="Miyauchi S."/>
            <person name="Morin E."/>
            <person name="Drula E."/>
            <person name="Courty P.E."/>
            <person name="Chicoki N."/>
            <person name="Fauchery L."/>
            <person name="Kohler A."/>
            <person name="Kuo A."/>
            <person name="LaButti K."/>
            <person name="Pangilinan J."/>
            <person name="Lipzen A."/>
            <person name="Riley R."/>
            <person name="Andreopoulos W."/>
            <person name="He G."/>
            <person name="Johnson J."/>
            <person name="Barry K.W."/>
            <person name="Grigoriev I.V."/>
            <person name="Nagy L."/>
            <person name="Hibbett D."/>
            <person name="Henrissat B."/>
            <person name="Matheny P.B."/>
            <person name="Labbe J."/>
            <person name="Martin A.F."/>
        </authorList>
    </citation>
    <scope>NUCLEOTIDE SEQUENCE</scope>
    <source>
        <strain evidence="1">BPL698</strain>
    </source>
</reference>
<evidence type="ECO:0000313" key="2">
    <source>
        <dbReference type="Proteomes" id="UP001207468"/>
    </source>
</evidence>
<comment type="caution">
    <text evidence="1">The sequence shown here is derived from an EMBL/GenBank/DDBJ whole genome shotgun (WGS) entry which is preliminary data.</text>
</comment>
<protein>
    <submittedName>
        <fullName evidence="1">Uncharacterized protein</fullName>
    </submittedName>
</protein>
<evidence type="ECO:0000313" key="1">
    <source>
        <dbReference type="EMBL" id="KAI9511414.1"/>
    </source>
</evidence>
<dbReference type="EMBL" id="JAGFNK010000022">
    <property type="protein sequence ID" value="KAI9511414.1"/>
    <property type="molecule type" value="Genomic_DNA"/>
</dbReference>
<keyword evidence="2" id="KW-1185">Reference proteome</keyword>
<sequence>MPLSLVHDEDDGSDHASEPPLLAGDIIVWVSHQGNLLVMVDPERRQLSIWRYASALPWPLAPLSDPLPPPTPSNSTVLSFSPPTATPPHPPEEVHEEHPEEHPANRSTPPPQRNNCRHQKFVNAQDSPCNLSSHLPPTRVPLSTQHATFCLTSPPTRAPLSMHAIVHAHHCPCAPLSPQWEKTTMPRPTRTTCNPGSPPTTCSITNASTLPPFKLTPQRYEADATATSATQHQQQQRLAIPPRTTTQHPFHMITQIHQVINPADYEEMCVNLQLAVLALFPPAQ</sequence>
<gene>
    <name evidence="1" type="ORF">F5148DRAFT_1280824</name>
</gene>
<organism evidence="1 2">
    <name type="scientific">Russula earlei</name>
    <dbReference type="NCBI Taxonomy" id="71964"/>
    <lineage>
        <taxon>Eukaryota</taxon>
        <taxon>Fungi</taxon>
        <taxon>Dikarya</taxon>
        <taxon>Basidiomycota</taxon>
        <taxon>Agaricomycotina</taxon>
        <taxon>Agaricomycetes</taxon>
        <taxon>Russulales</taxon>
        <taxon>Russulaceae</taxon>
        <taxon>Russula</taxon>
    </lineage>
</organism>
<accession>A0ACC0UI67</accession>